<evidence type="ECO:0000256" key="2">
    <source>
        <dbReference type="SAM" id="Phobius"/>
    </source>
</evidence>
<feature type="compositionally biased region" description="Polar residues" evidence="1">
    <location>
        <begin position="382"/>
        <end position="402"/>
    </location>
</feature>
<keyword evidence="2" id="KW-0812">Transmembrane</keyword>
<feature type="compositionally biased region" description="Gly residues" evidence="1">
    <location>
        <begin position="352"/>
        <end position="361"/>
    </location>
</feature>
<feature type="transmembrane region" description="Helical" evidence="2">
    <location>
        <begin position="15"/>
        <end position="34"/>
    </location>
</feature>
<feature type="compositionally biased region" description="Basic and acidic residues" evidence="1">
    <location>
        <begin position="598"/>
        <end position="608"/>
    </location>
</feature>
<organism evidence="3 4">
    <name type="scientific">Haloarcula hispanica</name>
    <dbReference type="NCBI Taxonomy" id="51589"/>
    <lineage>
        <taxon>Archaea</taxon>
        <taxon>Methanobacteriati</taxon>
        <taxon>Methanobacteriota</taxon>
        <taxon>Stenosarchaea group</taxon>
        <taxon>Halobacteria</taxon>
        <taxon>Halobacteriales</taxon>
        <taxon>Haloarculaceae</taxon>
        <taxon>Haloarcula</taxon>
    </lineage>
</organism>
<feature type="compositionally biased region" description="Polar residues" evidence="1">
    <location>
        <begin position="412"/>
        <end position="429"/>
    </location>
</feature>
<reference evidence="3 4" key="1">
    <citation type="submission" date="2018-11" db="EMBL/GenBank/DDBJ databases">
        <title>Genomic analysis of Haloarcula hispanica CBA1121.</title>
        <authorList>
            <person name="Kim Y.B."/>
            <person name="Roh S.W."/>
        </authorList>
    </citation>
    <scope>NUCLEOTIDE SEQUENCE [LARGE SCALE GENOMIC DNA]</scope>
    <source>
        <strain evidence="3 4">CBA1121</strain>
    </source>
</reference>
<feature type="transmembrane region" description="Helical" evidence="2">
    <location>
        <begin position="137"/>
        <end position="158"/>
    </location>
</feature>
<feature type="transmembrane region" description="Helical" evidence="2">
    <location>
        <begin position="242"/>
        <end position="262"/>
    </location>
</feature>
<feature type="region of interest" description="Disordered" evidence="1">
    <location>
        <begin position="352"/>
        <end position="430"/>
    </location>
</feature>
<name>A0A5J5LF86_HALHI</name>
<feature type="transmembrane region" description="Helical" evidence="2">
    <location>
        <begin position="85"/>
        <end position="103"/>
    </location>
</feature>
<accession>A0A5J5LF86</accession>
<dbReference type="EMBL" id="RQWK01000003">
    <property type="protein sequence ID" value="KAA9404700.1"/>
    <property type="molecule type" value="Genomic_DNA"/>
</dbReference>
<feature type="transmembrane region" description="Helical" evidence="2">
    <location>
        <begin position="179"/>
        <end position="203"/>
    </location>
</feature>
<protein>
    <submittedName>
        <fullName evidence="3">Uncharacterized protein</fullName>
    </submittedName>
</protein>
<proteinExistence type="predicted"/>
<feature type="transmembrane region" description="Helical" evidence="2">
    <location>
        <begin position="209"/>
        <end position="230"/>
    </location>
</feature>
<keyword evidence="2" id="KW-1133">Transmembrane helix</keyword>
<dbReference type="AlphaFoldDB" id="A0A5J5LF86"/>
<dbReference type="RefSeq" id="WP_151104252.1">
    <property type="nucleotide sequence ID" value="NZ_RQWK01000003.1"/>
</dbReference>
<gene>
    <name evidence="3" type="ORF">EGO51_18525</name>
</gene>
<keyword evidence="2" id="KW-0472">Membrane</keyword>
<dbReference type="InterPro" id="IPR045782">
    <property type="entry name" value="TrbL_3"/>
</dbReference>
<dbReference type="Proteomes" id="UP000326244">
    <property type="component" value="Unassembled WGS sequence"/>
</dbReference>
<evidence type="ECO:0000313" key="4">
    <source>
        <dbReference type="Proteomes" id="UP000326244"/>
    </source>
</evidence>
<dbReference type="Pfam" id="PF19590">
    <property type="entry name" value="TrbL_3"/>
    <property type="match status" value="1"/>
</dbReference>
<sequence length="622" mass="64837">MAESGPERLEMESTYGQVLAVPFVAPLLVVDVGLESLIQWINEQLFNAVFELIEILFSSVLSEMLKLEPSMLDQFQSMWDLSMVIYFSLLTIFGLSYLGLFQLFPDNEKMDPYRFMSRALAATLSLFIVNPPGSGTLFSRGAFAWAFSISNASIDLFLKGVNLNASLPSNPVAQTSVGSFVMLLYGIGILLVVVLSQIVLFVVLVARQVLVYLTYGLFPLLIIFWVADVGPLKYAKELAEQLFKATGMLIPGGILVAGIFAVGTKFTTRTLSTFSGGGTGGTTTAVFASGPNPLIQMAMPAMAIAAMCLLSNVQLFMMFAGSLGGAAGAAAGKVSKGLSAGKNKVTGAVGIGGTGGTGGSGPTPPSQTGVVASTVPMEGGATDSQSGSSVTDTTAQDLSATSAVAPEGGGTDSTPSQPSEPSLSDSDYQMESVRDIRDKPGHGTDADLASTHDLDEMSSYEFRQKSEEAQQEIIQQAFENDDIDALSEGIDEIGDKDFSDHLKAGGKKGAIKSIGKGAVAAGTIAVGLGTGGLPAIAAAAAIGGATGFGGGVAKSIGSEKIDRDYQSWDGLKNEAPKRVGDIADNISDRIDFSFGGDDTQKATRDTKSATKTGADDYFNENK</sequence>
<evidence type="ECO:0000313" key="3">
    <source>
        <dbReference type="EMBL" id="KAA9404700.1"/>
    </source>
</evidence>
<feature type="region of interest" description="Disordered" evidence="1">
    <location>
        <begin position="591"/>
        <end position="622"/>
    </location>
</feature>
<evidence type="ECO:0000256" key="1">
    <source>
        <dbReference type="SAM" id="MobiDB-lite"/>
    </source>
</evidence>
<comment type="caution">
    <text evidence="3">The sequence shown here is derived from an EMBL/GenBank/DDBJ whole genome shotgun (WGS) entry which is preliminary data.</text>
</comment>